<comment type="caution">
    <text evidence="6">The sequence shown here is derived from an EMBL/GenBank/DDBJ whole genome shotgun (WGS) entry which is preliminary data.</text>
</comment>
<dbReference type="GO" id="GO:0003700">
    <property type="term" value="F:DNA-binding transcription factor activity"/>
    <property type="evidence" value="ECO:0007669"/>
    <property type="project" value="InterPro"/>
</dbReference>
<keyword evidence="4" id="KW-0804">Transcription</keyword>
<feature type="non-terminal residue" evidence="6">
    <location>
        <position position="239"/>
    </location>
</feature>
<proteinExistence type="inferred from homology"/>
<protein>
    <submittedName>
        <fullName evidence="6">LuxR family transcriptional regulator</fullName>
    </submittedName>
</protein>
<evidence type="ECO:0000256" key="3">
    <source>
        <dbReference type="ARBA" id="ARBA00023125"/>
    </source>
</evidence>
<dbReference type="PANTHER" id="PTHR30346:SF28">
    <property type="entry name" value="HTH-TYPE TRANSCRIPTIONAL REGULATOR CYNR"/>
    <property type="match status" value="1"/>
</dbReference>
<dbReference type="GO" id="GO:0003677">
    <property type="term" value="F:DNA binding"/>
    <property type="evidence" value="ECO:0007669"/>
    <property type="project" value="UniProtKB-KW"/>
</dbReference>
<evidence type="ECO:0000256" key="2">
    <source>
        <dbReference type="ARBA" id="ARBA00023015"/>
    </source>
</evidence>
<dbReference type="FunFam" id="1.10.10.10:FF:000001">
    <property type="entry name" value="LysR family transcriptional regulator"/>
    <property type="match status" value="1"/>
</dbReference>
<dbReference type="Pfam" id="PF03466">
    <property type="entry name" value="LysR_substrate"/>
    <property type="match status" value="1"/>
</dbReference>
<dbReference type="Gene3D" id="1.10.10.10">
    <property type="entry name" value="Winged helix-like DNA-binding domain superfamily/Winged helix DNA-binding domain"/>
    <property type="match status" value="1"/>
</dbReference>
<dbReference type="InterPro" id="IPR005119">
    <property type="entry name" value="LysR_subst-bd"/>
</dbReference>
<dbReference type="SUPFAM" id="SSF46785">
    <property type="entry name" value="Winged helix' DNA-binding domain"/>
    <property type="match status" value="1"/>
</dbReference>
<comment type="similarity">
    <text evidence="1">Belongs to the LysR transcriptional regulatory family.</text>
</comment>
<evidence type="ECO:0000256" key="4">
    <source>
        <dbReference type="ARBA" id="ARBA00023163"/>
    </source>
</evidence>
<dbReference type="PRINTS" id="PR00039">
    <property type="entry name" value="HTHLYSR"/>
</dbReference>
<gene>
    <name evidence="6" type="ORF">P409_32945</name>
</gene>
<feature type="domain" description="HTH lysR-type" evidence="5">
    <location>
        <begin position="1"/>
        <end position="58"/>
    </location>
</feature>
<reference evidence="6 7" key="1">
    <citation type="submission" date="2014-01" db="EMBL/GenBank/DDBJ databases">
        <title>Genome sequence determination for a cystic fibrosis isolate, Inquilinus limosus.</title>
        <authorList>
            <person name="Pino M."/>
            <person name="Di Conza J."/>
            <person name="Gutkind G."/>
        </authorList>
    </citation>
    <scope>NUCLEOTIDE SEQUENCE [LARGE SCALE GENOMIC DNA]</scope>
    <source>
        <strain evidence="6 7">MP06</strain>
    </source>
</reference>
<accession>A0A0A0CXZ6</accession>
<organism evidence="6 7">
    <name type="scientific">Inquilinus limosus MP06</name>
    <dbReference type="NCBI Taxonomy" id="1398085"/>
    <lineage>
        <taxon>Bacteria</taxon>
        <taxon>Pseudomonadati</taxon>
        <taxon>Pseudomonadota</taxon>
        <taxon>Alphaproteobacteria</taxon>
        <taxon>Rhodospirillales</taxon>
        <taxon>Rhodospirillaceae</taxon>
        <taxon>Inquilinus</taxon>
    </lineage>
</organism>
<evidence type="ECO:0000313" key="6">
    <source>
        <dbReference type="EMBL" id="KGM30453.1"/>
    </source>
</evidence>
<evidence type="ECO:0000259" key="5">
    <source>
        <dbReference type="PROSITE" id="PS50931"/>
    </source>
</evidence>
<dbReference type="GO" id="GO:0032993">
    <property type="term" value="C:protein-DNA complex"/>
    <property type="evidence" value="ECO:0007669"/>
    <property type="project" value="TreeGrafter"/>
</dbReference>
<dbReference type="PROSITE" id="PS50931">
    <property type="entry name" value="HTH_LYSR"/>
    <property type="match status" value="1"/>
</dbReference>
<dbReference type="OrthoDB" id="7260751at2"/>
<keyword evidence="3" id="KW-0238">DNA-binding</keyword>
<dbReference type="Proteomes" id="UP000029995">
    <property type="component" value="Unassembled WGS sequence"/>
</dbReference>
<dbReference type="Pfam" id="PF00126">
    <property type="entry name" value="HTH_1"/>
    <property type="match status" value="1"/>
</dbReference>
<name>A0A0A0CXZ6_9PROT</name>
<dbReference type="PANTHER" id="PTHR30346">
    <property type="entry name" value="TRANSCRIPTIONAL DUAL REGULATOR HCAR-RELATED"/>
    <property type="match status" value="1"/>
</dbReference>
<dbReference type="InterPro" id="IPR000847">
    <property type="entry name" value="LysR_HTH_N"/>
</dbReference>
<dbReference type="Gene3D" id="3.40.190.290">
    <property type="match status" value="1"/>
</dbReference>
<dbReference type="InterPro" id="IPR036390">
    <property type="entry name" value="WH_DNA-bd_sf"/>
</dbReference>
<dbReference type="AlphaFoldDB" id="A0A0A0CXZ6"/>
<dbReference type="EMBL" id="JANX01000833">
    <property type="protein sequence ID" value="KGM30453.1"/>
    <property type="molecule type" value="Genomic_DNA"/>
</dbReference>
<keyword evidence="2" id="KW-0805">Transcription regulation</keyword>
<sequence length="239" mass="25882">MELRQLAHFLAVVEERHFTRAARRVHLTQSSLSASIRALERELDSELFVRNTRSVEVTEAGRALLPHARQALAAAEEGRDAIAGVRGLLRGQLAIGVIQTFGLIPLPALLTRYHRLHPGVALRLRHGSAGSLVTAVAQGELEVAFVDHPPGPHPDRVAVRSLGQEALVLAVAARDPLAARRQQRLAGLAERDFVEYRPDSALRATIDAACRAAGLERRICCEADTVGDMVELVAQGFGV</sequence>
<dbReference type="SUPFAM" id="SSF53850">
    <property type="entry name" value="Periplasmic binding protein-like II"/>
    <property type="match status" value="1"/>
</dbReference>
<evidence type="ECO:0000256" key="1">
    <source>
        <dbReference type="ARBA" id="ARBA00009437"/>
    </source>
</evidence>
<evidence type="ECO:0000313" key="7">
    <source>
        <dbReference type="Proteomes" id="UP000029995"/>
    </source>
</evidence>
<dbReference type="InterPro" id="IPR036388">
    <property type="entry name" value="WH-like_DNA-bd_sf"/>
</dbReference>